<reference evidence="1" key="1">
    <citation type="submission" date="2014-11" db="EMBL/GenBank/DDBJ databases">
        <authorList>
            <person name="Otto D Thomas"/>
            <person name="Naeem Raeece"/>
        </authorList>
    </citation>
    <scope>NUCLEOTIDE SEQUENCE</scope>
</reference>
<sequence>MGKNIVCQDLPDLDKLQVLHRKLYDAFINARMDPTDLFFYTYNDSTNTLDTRTAFELTQDIRFLIAVHIWHGADWPDRA</sequence>
<gene>
    <name evidence="1" type="ORF">Cvel_24155</name>
</gene>
<organism evidence="1">
    <name type="scientific">Chromera velia CCMP2878</name>
    <dbReference type="NCBI Taxonomy" id="1169474"/>
    <lineage>
        <taxon>Eukaryota</taxon>
        <taxon>Sar</taxon>
        <taxon>Alveolata</taxon>
        <taxon>Colpodellida</taxon>
        <taxon>Chromeraceae</taxon>
        <taxon>Chromera</taxon>
    </lineage>
</organism>
<dbReference type="EMBL" id="CDMZ01001742">
    <property type="protein sequence ID" value="CEM36923.1"/>
    <property type="molecule type" value="Genomic_DNA"/>
</dbReference>
<name>A0A0G4H041_9ALVE</name>
<protein>
    <submittedName>
        <fullName evidence="1">Uncharacterized protein</fullName>
    </submittedName>
</protein>
<proteinExistence type="predicted"/>
<accession>A0A0G4H041</accession>
<evidence type="ECO:0000313" key="1">
    <source>
        <dbReference type="EMBL" id="CEM36923.1"/>
    </source>
</evidence>
<dbReference type="VEuPathDB" id="CryptoDB:Cvel_24155"/>
<dbReference type="AlphaFoldDB" id="A0A0G4H041"/>